<evidence type="ECO:0000256" key="1">
    <source>
        <dbReference type="ARBA" id="ARBA00009993"/>
    </source>
</evidence>
<dbReference type="Proteomes" id="UP000038045">
    <property type="component" value="Unplaced"/>
</dbReference>
<evidence type="ECO:0000259" key="3">
    <source>
        <dbReference type="Pfam" id="PF03931"/>
    </source>
</evidence>
<dbReference type="InterPro" id="IPR036296">
    <property type="entry name" value="SKP1-like_dim_sf"/>
</dbReference>
<evidence type="ECO:0000313" key="5">
    <source>
        <dbReference type="WBParaSite" id="PTRK_0001389500.1"/>
    </source>
</evidence>
<dbReference type="WBParaSite" id="PTRK_0001389500.1">
    <property type="protein sequence ID" value="PTRK_0001389500.1"/>
    <property type="gene ID" value="PTRK_0001389500"/>
</dbReference>
<dbReference type="SUPFAM" id="SSF81382">
    <property type="entry name" value="Skp1 dimerisation domain-like"/>
    <property type="match status" value="1"/>
</dbReference>
<keyword evidence="4" id="KW-1185">Reference proteome</keyword>
<dbReference type="InterPro" id="IPR016073">
    <property type="entry name" value="Skp1_comp_POZ"/>
</dbReference>
<dbReference type="GO" id="GO:0006511">
    <property type="term" value="P:ubiquitin-dependent protein catabolic process"/>
    <property type="evidence" value="ECO:0007669"/>
    <property type="project" value="InterPro"/>
</dbReference>
<dbReference type="SMART" id="SM00512">
    <property type="entry name" value="Skp1"/>
    <property type="match status" value="1"/>
</dbReference>
<evidence type="ECO:0000256" key="2">
    <source>
        <dbReference type="ARBA" id="ARBA00022786"/>
    </source>
</evidence>
<feature type="domain" description="SKP1 component POZ" evidence="3">
    <location>
        <begin position="5"/>
        <end position="63"/>
    </location>
</feature>
<sequence length="155" mass="18153">MVLRVKIETNDGEIFELPAEVVQHLKTCYQMIETLGSDCIVALPLSNVRSDIFRNILIWIEKYFSDRKESDDLLSWESDMFNSWNREYLFEFMNAASFLEIDPLIKSTSTFVALQLTKYGNKHNEMREYLSVENEMNESDIQEFDKISGLSDERG</sequence>
<organism evidence="4 5">
    <name type="scientific">Parastrongyloides trichosuri</name>
    <name type="common">Possum-specific nematode worm</name>
    <dbReference type="NCBI Taxonomy" id="131310"/>
    <lineage>
        <taxon>Eukaryota</taxon>
        <taxon>Metazoa</taxon>
        <taxon>Ecdysozoa</taxon>
        <taxon>Nematoda</taxon>
        <taxon>Chromadorea</taxon>
        <taxon>Rhabditida</taxon>
        <taxon>Tylenchina</taxon>
        <taxon>Panagrolaimomorpha</taxon>
        <taxon>Strongyloidoidea</taxon>
        <taxon>Strongyloididae</taxon>
        <taxon>Parastrongyloides</taxon>
    </lineage>
</organism>
<dbReference type="PANTHER" id="PTHR11165">
    <property type="entry name" value="SKP1"/>
    <property type="match status" value="1"/>
</dbReference>
<dbReference type="SUPFAM" id="SSF54695">
    <property type="entry name" value="POZ domain"/>
    <property type="match status" value="1"/>
</dbReference>
<dbReference type="InterPro" id="IPR011333">
    <property type="entry name" value="SKP1/BTB/POZ_sf"/>
</dbReference>
<name>A0A0N4ZYM9_PARTI</name>
<proteinExistence type="inferred from homology"/>
<dbReference type="AlphaFoldDB" id="A0A0N4ZYM9"/>
<dbReference type="STRING" id="131310.A0A0N4ZYM9"/>
<accession>A0A0N4ZYM9</accession>
<dbReference type="Pfam" id="PF03931">
    <property type="entry name" value="Skp1_POZ"/>
    <property type="match status" value="1"/>
</dbReference>
<evidence type="ECO:0000313" key="4">
    <source>
        <dbReference type="Proteomes" id="UP000038045"/>
    </source>
</evidence>
<dbReference type="InterPro" id="IPR001232">
    <property type="entry name" value="SKP1-like"/>
</dbReference>
<dbReference type="InterPro" id="IPR016897">
    <property type="entry name" value="SKP1"/>
</dbReference>
<reference evidence="5" key="1">
    <citation type="submission" date="2017-02" db="UniProtKB">
        <authorList>
            <consortium name="WormBaseParasite"/>
        </authorList>
    </citation>
    <scope>IDENTIFICATION</scope>
</reference>
<comment type="similarity">
    <text evidence="1">Belongs to the SKP1 family.</text>
</comment>
<protein>
    <submittedName>
        <fullName evidence="5">Skp1_POZ domain-containing protein</fullName>
    </submittedName>
</protein>
<keyword evidence="2" id="KW-0833">Ubl conjugation pathway</keyword>
<dbReference type="Gene3D" id="3.30.710.10">
    <property type="entry name" value="Potassium Channel Kv1.1, Chain A"/>
    <property type="match status" value="1"/>
</dbReference>